<keyword evidence="5" id="KW-1185">Reference proteome</keyword>
<gene>
    <name evidence="4" type="ORF">AAW51_0668</name>
</gene>
<dbReference type="InterPro" id="IPR011006">
    <property type="entry name" value="CheY-like_superfamily"/>
</dbReference>
<dbReference type="SUPFAM" id="SSF52172">
    <property type="entry name" value="CheY-like"/>
    <property type="match status" value="1"/>
</dbReference>
<protein>
    <submittedName>
        <fullName evidence="4">Response regulator receiver:ATP-binding region</fullName>
    </submittedName>
</protein>
<dbReference type="Pfam" id="PF00072">
    <property type="entry name" value="Response_reg"/>
    <property type="match status" value="1"/>
</dbReference>
<feature type="modified residue" description="4-aspartylphosphate" evidence="2">
    <location>
        <position position="55"/>
    </location>
</feature>
<feature type="domain" description="Response regulatory" evidence="3">
    <location>
        <begin position="6"/>
        <end position="120"/>
    </location>
</feature>
<keyword evidence="4" id="KW-0547">Nucleotide-binding</keyword>
<evidence type="ECO:0000256" key="1">
    <source>
        <dbReference type="ARBA" id="ARBA00022553"/>
    </source>
</evidence>
<dbReference type="GO" id="GO:0005524">
    <property type="term" value="F:ATP binding"/>
    <property type="evidence" value="ECO:0007669"/>
    <property type="project" value="UniProtKB-KW"/>
</dbReference>
<proteinExistence type="predicted"/>
<dbReference type="EMBL" id="CP011371">
    <property type="protein sequence ID" value="AKJ27359.1"/>
    <property type="molecule type" value="Genomic_DNA"/>
</dbReference>
<dbReference type="GO" id="GO:0000160">
    <property type="term" value="P:phosphorelay signal transduction system"/>
    <property type="evidence" value="ECO:0007669"/>
    <property type="project" value="InterPro"/>
</dbReference>
<dbReference type="AlphaFoldDB" id="A0A0G3BDA2"/>
<name>A0A0G3BDA2_9BURK</name>
<dbReference type="PROSITE" id="PS50110">
    <property type="entry name" value="RESPONSE_REGULATORY"/>
    <property type="match status" value="1"/>
</dbReference>
<dbReference type="PANTHER" id="PTHR44591:SF3">
    <property type="entry name" value="RESPONSE REGULATORY DOMAIN-CONTAINING PROTEIN"/>
    <property type="match status" value="1"/>
</dbReference>
<dbReference type="SMART" id="SM00448">
    <property type="entry name" value="REC"/>
    <property type="match status" value="1"/>
</dbReference>
<dbReference type="OrthoDB" id="9800897at2"/>
<evidence type="ECO:0000313" key="4">
    <source>
        <dbReference type="EMBL" id="AKJ27359.1"/>
    </source>
</evidence>
<dbReference type="PANTHER" id="PTHR44591">
    <property type="entry name" value="STRESS RESPONSE REGULATOR PROTEIN 1"/>
    <property type="match status" value="1"/>
</dbReference>
<evidence type="ECO:0000313" key="5">
    <source>
        <dbReference type="Proteomes" id="UP000035352"/>
    </source>
</evidence>
<dbReference type="InterPro" id="IPR050595">
    <property type="entry name" value="Bact_response_regulator"/>
</dbReference>
<evidence type="ECO:0000256" key="2">
    <source>
        <dbReference type="PROSITE-ProRule" id="PRU00169"/>
    </source>
</evidence>
<dbReference type="Proteomes" id="UP000035352">
    <property type="component" value="Chromosome"/>
</dbReference>
<dbReference type="KEGG" id="pbh:AAW51_0668"/>
<dbReference type="STRING" id="413882.AAW51_0668"/>
<dbReference type="RefSeq" id="WP_047193478.1">
    <property type="nucleotide sequence ID" value="NZ_CP011371.1"/>
</dbReference>
<accession>A0A0G3BDA2</accession>
<organism evidence="4 5">
    <name type="scientific">Caldimonas brevitalea</name>
    <dbReference type="NCBI Taxonomy" id="413882"/>
    <lineage>
        <taxon>Bacteria</taxon>
        <taxon>Pseudomonadati</taxon>
        <taxon>Pseudomonadota</taxon>
        <taxon>Betaproteobacteria</taxon>
        <taxon>Burkholderiales</taxon>
        <taxon>Sphaerotilaceae</taxon>
        <taxon>Caldimonas</taxon>
    </lineage>
</organism>
<keyword evidence="4" id="KW-0067">ATP-binding</keyword>
<evidence type="ECO:0000259" key="3">
    <source>
        <dbReference type="PROSITE" id="PS50110"/>
    </source>
</evidence>
<dbReference type="InterPro" id="IPR001789">
    <property type="entry name" value="Sig_transdc_resp-reg_receiver"/>
</dbReference>
<keyword evidence="1 2" id="KW-0597">Phosphoprotein</keyword>
<reference evidence="4 5" key="1">
    <citation type="submission" date="2015-05" db="EMBL/GenBank/DDBJ databases">
        <authorList>
            <person name="Tang B."/>
            <person name="Yu Y."/>
        </authorList>
    </citation>
    <scope>NUCLEOTIDE SEQUENCE [LARGE SCALE GENOMIC DNA]</scope>
    <source>
        <strain evidence="4 5">DSM 7029</strain>
    </source>
</reference>
<sequence length="132" mass="13533">MSGARTILLVDDEPDIVDTVALLLSLEGYEVKKAGDGRAALQFARAGGVDLVVTDLMMPRMGGEELCRCLKHDPQTAGIPIVMSSAALGAADAASQLGCAAFLPKPARFERLLGVIRSLLGSDHDGGAGGAA</sequence>
<dbReference type="Gene3D" id="3.40.50.2300">
    <property type="match status" value="1"/>
</dbReference>